<dbReference type="GO" id="GO:0003676">
    <property type="term" value="F:nucleic acid binding"/>
    <property type="evidence" value="ECO:0007669"/>
    <property type="project" value="InterPro"/>
</dbReference>
<dbReference type="RefSeq" id="WP_101627865.1">
    <property type="nucleotide sequence ID" value="NZ_PKKJ01000002.1"/>
</dbReference>
<sequence>MGNDFRRRLGVLGEATATRFISEAGLQVIDRNWRNGRAGELDIIATDGSNTIVIEVRTRFGNAKGSALESVDDRKVRQLRSLSVAWARSHECRGRVRVDIVAITVDLGMRVVVEEAGPDADLRDYGAHIAWIRGIA</sequence>
<evidence type="ECO:0000313" key="4">
    <source>
        <dbReference type="Proteomes" id="UP000234545"/>
    </source>
</evidence>
<dbReference type="InterPro" id="IPR003509">
    <property type="entry name" value="UPF0102_YraN-like"/>
</dbReference>
<dbReference type="AlphaFoldDB" id="A0A2I1I6B6"/>
<dbReference type="PANTHER" id="PTHR34039">
    <property type="entry name" value="UPF0102 PROTEIN YRAN"/>
    <property type="match status" value="1"/>
</dbReference>
<comment type="similarity">
    <text evidence="1 2">Belongs to the UPF0102 family.</text>
</comment>
<dbReference type="OrthoDB" id="9794876at2"/>
<evidence type="ECO:0000313" key="3">
    <source>
        <dbReference type="EMBL" id="PKY66653.1"/>
    </source>
</evidence>
<dbReference type="HAMAP" id="MF_00048">
    <property type="entry name" value="UPF0102"/>
    <property type="match status" value="1"/>
</dbReference>
<dbReference type="Proteomes" id="UP000234545">
    <property type="component" value="Unassembled WGS sequence"/>
</dbReference>
<dbReference type="InterPro" id="IPR011335">
    <property type="entry name" value="Restrct_endonuc-II-like"/>
</dbReference>
<dbReference type="InterPro" id="IPR011856">
    <property type="entry name" value="tRNA_endonuc-like_dom_sf"/>
</dbReference>
<proteinExistence type="inferred from homology"/>
<evidence type="ECO:0000256" key="1">
    <source>
        <dbReference type="ARBA" id="ARBA00006738"/>
    </source>
</evidence>
<dbReference type="PANTHER" id="PTHR34039:SF1">
    <property type="entry name" value="UPF0102 PROTEIN YRAN"/>
    <property type="match status" value="1"/>
</dbReference>
<dbReference type="Pfam" id="PF02021">
    <property type="entry name" value="UPF0102"/>
    <property type="match status" value="1"/>
</dbReference>
<accession>A0A2I1I6B6</accession>
<dbReference type="EMBL" id="PKKJ01000002">
    <property type="protein sequence ID" value="PKY66653.1"/>
    <property type="molecule type" value="Genomic_DNA"/>
</dbReference>
<comment type="caution">
    <text evidence="3">The sequence shown here is derived from an EMBL/GenBank/DDBJ whole genome shotgun (WGS) entry which is preliminary data.</text>
</comment>
<gene>
    <name evidence="3" type="ORF">CYJ25_03760</name>
</gene>
<dbReference type="SUPFAM" id="SSF52980">
    <property type="entry name" value="Restriction endonuclease-like"/>
    <property type="match status" value="1"/>
</dbReference>
<organism evidence="3 4">
    <name type="scientific">Schaalia turicensis</name>
    <dbReference type="NCBI Taxonomy" id="131111"/>
    <lineage>
        <taxon>Bacteria</taxon>
        <taxon>Bacillati</taxon>
        <taxon>Actinomycetota</taxon>
        <taxon>Actinomycetes</taxon>
        <taxon>Actinomycetales</taxon>
        <taxon>Actinomycetaceae</taxon>
        <taxon>Schaalia</taxon>
    </lineage>
</organism>
<name>A0A2I1I6B6_9ACTO</name>
<dbReference type="Gene3D" id="3.40.1350.10">
    <property type="match status" value="1"/>
</dbReference>
<protein>
    <recommendedName>
        <fullName evidence="2">UPF0102 protein CYJ25_03760</fullName>
    </recommendedName>
</protein>
<reference evidence="3 4" key="1">
    <citation type="submission" date="2017-12" db="EMBL/GenBank/DDBJ databases">
        <title>Phylogenetic diversity of female urinary microbiome.</title>
        <authorList>
            <person name="Thomas-White K."/>
            <person name="Wolfe A.J."/>
        </authorList>
    </citation>
    <scope>NUCLEOTIDE SEQUENCE [LARGE SCALE GENOMIC DNA]</scope>
    <source>
        <strain evidence="3 4">UMB0250</strain>
    </source>
</reference>
<evidence type="ECO:0000256" key="2">
    <source>
        <dbReference type="HAMAP-Rule" id="MF_00048"/>
    </source>
</evidence>